<reference evidence="1" key="1">
    <citation type="submission" date="2014-09" db="EMBL/GenBank/DDBJ databases">
        <authorList>
            <person name="Magalhaes I.L.F."/>
            <person name="Oliveira U."/>
            <person name="Santos F.R."/>
            <person name="Vidigal T.H.D.A."/>
            <person name="Brescovit A.D."/>
            <person name="Santos A.J."/>
        </authorList>
    </citation>
    <scope>NUCLEOTIDE SEQUENCE</scope>
    <source>
        <tissue evidence="1">Shoot tissue taken approximately 20 cm above the soil surface</tissue>
    </source>
</reference>
<proteinExistence type="predicted"/>
<evidence type="ECO:0000313" key="1">
    <source>
        <dbReference type="EMBL" id="JAD33447.1"/>
    </source>
</evidence>
<reference evidence="1" key="2">
    <citation type="journal article" date="2015" name="Data Brief">
        <title>Shoot transcriptome of the giant reed, Arundo donax.</title>
        <authorList>
            <person name="Barrero R.A."/>
            <person name="Guerrero F.D."/>
            <person name="Moolhuijzen P."/>
            <person name="Goolsby J.A."/>
            <person name="Tidwell J."/>
            <person name="Bellgard S.E."/>
            <person name="Bellgard M.I."/>
        </authorList>
    </citation>
    <scope>NUCLEOTIDE SEQUENCE</scope>
    <source>
        <tissue evidence="1">Shoot tissue taken approximately 20 cm above the soil surface</tissue>
    </source>
</reference>
<name>A0A0A8ZEZ9_ARUDO</name>
<dbReference type="AlphaFoldDB" id="A0A0A8ZEZ9"/>
<accession>A0A0A8ZEZ9</accession>
<sequence length="22" mass="2656">MLLLFVMLIWCPLCDYLGRNNK</sequence>
<dbReference type="EMBL" id="GBRH01264448">
    <property type="protein sequence ID" value="JAD33447.1"/>
    <property type="molecule type" value="Transcribed_RNA"/>
</dbReference>
<protein>
    <submittedName>
        <fullName evidence="1">Uncharacterized protein</fullName>
    </submittedName>
</protein>
<organism evidence="1">
    <name type="scientific">Arundo donax</name>
    <name type="common">Giant reed</name>
    <name type="synonym">Donax arundinaceus</name>
    <dbReference type="NCBI Taxonomy" id="35708"/>
    <lineage>
        <taxon>Eukaryota</taxon>
        <taxon>Viridiplantae</taxon>
        <taxon>Streptophyta</taxon>
        <taxon>Embryophyta</taxon>
        <taxon>Tracheophyta</taxon>
        <taxon>Spermatophyta</taxon>
        <taxon>Magnoliopsida</taxon>
        <taxon>Liliopsida</taxon>
        <taxon>Poales</taxon>
        <taxon>Poaceae</taxon>
        <taxon>PACMAD clade</taxon>
        <taxon>Arundinoideae</taxon>
        <taxon>Arundineae</taxon>
        <taxon>Arundo</taxon>
    </lineage>
</organism>